<accession>A0A6J4HL57</accession>
<reference evidence="3" key="1">
    <citation type="submission" date="2020-02" db="EMBL/GenBank/DDBJ databases">
        <authorList>
            <person name="Meier V. D."/>
        </authorList>
    </citation>
    <scope>NUCLEOTIDE SEQUENCE</scope>
    <source>
        <strain evidence="3">AVDCRST_MAG26</strain>
    </source>
</reference>
<dbReference type="InterPro" id="IPR001173">
    <property type="entry name" value="Glyco_trans_2-like"/>
</dbReference>
<dbReference type="PANTHER" id="PTHR48090:SF7">
    <property type="entry name" value="RFBJ PROTEIN"/>
    <property type="match status" value="1"/>
</dbReference>
<evidence type="ECO:0000259" key="2">
    <source>
        <dbReference type="Pfam" id="PF00535"/>
    </source>
</evidence>
<sequence>MVVVNNNAAPGTEQEVARTAARQVFEDRQGYGYALRRGMAEATGDLIMWAEPDGTFVGADVEKLLVYTHDFPVVFGTRTCTSLIGSGANMGMFLRYGNVFVAKLLEALFNTYTLTDVGCTMRVASREAIESMRPNFQSGSSYFGLEFMVLTITCGYEFVQVPVNYRERVGESSVTGDFGKAFTLGMQMIVYVIWAWCIFWLRRAARLPLVGQRHEAPHA</sequence>
<proteinExistence type="predicted"/>
<dbReference type="EMBL" id="CADCTK010000169">
    <property type="protein sequence ID" value="CAA9224374.1"/>
    <property type="molecule type" value="Genomic_DNA"/>
</dbReference>
<dbReference type="PANTHER" id="PTHR48090">
    <property type="entry name" value="UNDECAPRENYL-PHOSPHATE 4-DEOXY-4-FORMAMIDO-L-ARABINOSE TRANSFERASE-RELATED"/>
    <property type="match status" value="1"/>
</dbReference>
<evidence type="ECO:0000256" key="1">
    <source>
        <dbReference type="SAM" id="Phobius"/>
    </source>
</evidence>
<dbReference type="AlphaFoldDB" id="A0A6J4HL57"/>
<dbReference type="Gene3D" id="3.90.550.10">
    <property type="entry name" value="Spore Coat Polysaccharide Biosynthesis Protein SpsA, Chain A"/>
    <property type="match status" value="1"/>
</dbReference>
<keyword evidence="1" id="KW-0472">Membrane</keyword>
<feature type="domain" description="Glycosyltransferase 2-like" evidence="2">
    <location>
        <begin position="2"/>
        <end position="130"/>
    </location>
</feature>
<dbReference type="SUPFAM" id="SSF53448">
    <property type="entry name" value="Nucleotide-diphospho-sugar transferases"/>
    <property type="match status" value="1"/>
</dbReference>
<dbReference type="InterPro" id="IPR029044">
    <property type="entry name" value="Nucleotide-diphossugar_trans"/>
</dbReference>
<dbReference type="Pfam" id="PF00535">
    <property type="entry name" value="Glycos_transf_2"/>
    <property type="match status" value="1"/>
</dbReference>
<protein>
    <recommendedName>
        <fullName evidence="2">Glycosyltransferase 2-like domain-containing protein</fullName>
    </recommendedName>
</protein>
<evidence type="ECO:0000313" key="3">
    <source>
        <dbReference type="EMBL" id="CAA9224374.1"/>
    </source>
</evidence>
<dbReference type="InterPro" id="IPR050256">
    <property type="entry name" value="Glycosyltransferase_2"/>
</dbReference>
<keyword evidence="1" id="KW-1133">Transmembrane helix</keyword>
<gene>
    <name evidence="3" type="ORF">AVDCRST_MAG26-672</name>
</gene>
<feature type="transmembrane region" description="Helical" evidence="1">
    <location>
        <begin position="181"/>
        <end position="201"/>
    </location>
</feature>
<organism evidence="3">
    <name type="scientific">uncultured Chloroflexia bacterium</name>
    <dbReference type="NCBI Taxonomy" id="1672391"/>
    <lineage>
        <taxon>Bacteria</taxon>
        <taxon>Bacillati</taxon>
        <taxon>Chloroflexota</taxon>
        <taxon>Chloroflexia</taxon>
        <taxon>environmental samples</taxon>
    </lineage>
</organism>
<keyword evidence="1" id="KW-0812">Transmembrane</keyword>
<feature type="transmembrane region" description="Helical" evidence="1">
    <location>
        <begin position="142"/>
        <end position="161"/>
    </location>
</feature>
<name>A0A6J4HL57_9CHLR</name>